<sequence>MKRRRGPTVSSSPLPLGFDAEPPHRYFFLNSLGGSLRCTGHGSPTPAVSWAHADANGSWGGHPATLAELPGLRQTSADGTTLMFPSFQPTDFRAHVHAASYRCVLSNAVGRMASRVVRVRAGEQDPYRTLDAFSSFGSAAISVGK</sequence>
<organism>
    <name type="scientific">Ixodes scapularis</name>
    <name type="common">Black-legged tick</name>
    <name type="synonym">Deer tick</name>
    <dbReference type="NCBI Taxonomy" id="6945"/>
    <lineage>
        <taxon>Eukaryota</taxon>
        <taxon>Metazoa</taxon>
        <taxon>Ecdysozoa</taxon>
        <taxon>Arthropoda</taxon>
        <taxon>Chelicerata</taxon>
        <taxon>Arachnida</taxon>
        <taxon>Acari</taxon>
        <taxon>Parasitiformes</taxon>
        <taxon>Ixodida</taxon>
        <taxon>Ixodoidea</taxon>
        <taxon>Ixodidae</taxon>
        <taxon>Ixodinae</taxon>
        <taxon>Ixodes</taxon>
    </lineage>
</organism>
<dbReference type="InParanoid" id="B7P823"/>
<dbReference type="VEuPathDB" id="VectorBase:ISCW003294"/>
<feature type="domain" description="Ig-like" evidence="1">
    <location>
        <begin position="7"/>
        <end position="118"/>
    </location>
</feature>
<reference evidence="2 4" key="1">
    <citation type="submission" date="2008-03" db="EMBL/GenBank/DDBJ databases">
        <title>Annotation of Ixodes scapularis.</title>
        <authorList>
            <consortium name="Ixodes scapularis Genome Project Consortium"/>
            <person name="Caler E."/>
            <person name="Hannick L.I."/>
            <person name="Bidwell S."/>
            <person name="Joardar V."/>
            <person name="Thiagarajan M."/>
            <person name="Amedeo P."/>
            <person name="Galinsky K.J."/>
            <person name="Schobel S."/>
            <person name="Inman J."/>
            <person name="Hostetler J."/>
            <person name="Miller J."/>
            <person name="Hammond M."/>
            <person name="Megy K."/>
            <person name="Lawson D."/>
            <person name="Kodira C."/>
            <person name="Sutton G."/>
            <person name="Meyer J."/>
            <person name="Hill C.A."/>
            <person name="Birren B."/>
            <person name="Nene V."/>
            <person name="Collins F."/>
            <person name="Alarcon-Chaidez F."/>
            <person name="Wikel S."/>
            <person name="Strausberg R."/>
        </authorList>
    </citation>
    <scope>NUCLEOTIDE SEQUENCE [LARGE SCALE GENOMIC DNA]</scope>
    <source>
        <strain evidence="4">Wikel</strain>
        <strain evidence="2">Wikel colony</strain>
    </source>
</reference>
<dbReference type="EMBL" id="ABJB010481312">
    <property type="status" value="NOT_ANNOTATED_CDS"/>
    <property type="molecule type" value="Genomic_DNA"/>
</dbReference>
<dbReference type="Gene3D" id="2.60.40.10">
    <property type="entry name" value="Immunoglobulins"/>
    <property type="match status" value="1"/>
</dbReference>
<dbReference type="PROSITE" id="PS50835">
    <property type="entry name" value="IG_LIKE"/>
    <property type="match status" value="1"/>
</dbReference>
<evidence type="ECO:0000313" key="3">
    <source>
        <dbReference type="EnsemblMetazoa" id="ISCW003294-PA"/>
    </source>
</evidence>
<dbReference type="VEuPathDB" id="VectorBase:ISCI003294"/>
<dbReference type="InterPro" id="IPR007110">
    <property type="entry name" value="Ig-like_dom"/>
</dbReference>
<evidence type="ECO:0000259" key="1">
    <source>
        <dbReference type="PROSITE" id="PS50835"/>
    </source>
</evidence>
<dbReference type="HOGENOM" id="CLU_120158_1_0_1"/>
<dbReference type="OrthoDB" id="5969272at2759"/>
<dbReference type="SUPFAM" id="SSF48726">
    <property type="entry name" value="Immunoglobulin"/>
    <property type="match status" value="1"/>
</dbReference>
<dbReference type="VEuPathDB" id="VectorBase:ISCP_024636"/>
<accession>B7P823</accession>
<dbReference type="InterPro" id="IPR036179">
    <property type="entry name" value="Ig-like_dom_sf"/>
</dbReference>
<reference evidence="3" key="2">
    <citation type="submission" date="2020-05" db="UniProtKB">
        <authorList>
            <consortium name="EnsemblMetazoa"/>
        </authorList>
    </citation>
    <scope>IDENTIFICATION</scope>
    <source>
        <strain evidence="3">wikel</strain>
    </source>
</reference>
<dbReference type="InterPro" id="IPR013783">
    <property type="entry name" value="Ig-like_fold"/>
</dbReference>
<dbReference type="EnsemblMetazoa" id="ISCW003294-RA">
    <property type="protein sequence ID" value="ISCW003294-PA"/>
    <property type="gene ID" value="ISCW003294"/>
</dbReference>
<proteinExistence type="predicted"/>
<dbReference type="EMBL" id="DS654987">
    <property type="protein sequence ID" value="EEC02745.1"/>
    <property type="molecule type" value="Genomic_DNA"/>
</dbReference>
<evidence type="ECO:0000313" key="4">
    <source>
        <dbReference type="Proteomes" id="UP000001555"/>
    </source>
</evidence>
<dbReference type="PaxDb" id="6945-B7P823"/>
<dbReference type="AlphaFoldDB" id="B7P823"/>
<dbReference type="Proteomes" id="UP000001555">
    <property type="component" value="Unassembled WGS sequence"/>
</dbReference>
<gene>
    <name evidence="2" type="ORF">IscW_ISCW003294</name>
</gene>
<evidence type="ECO:0000313" key="2">
    <source>
        <dbReference type="EMBL" id="EEC02745.1"/>
    </source>
</evidence>
<protein>
    <recommendedName>
        <fullName evidence="1">Ig-like domain-containing protein</fullName>
    </recommendedName>
</protein>
<name>B7P823_IXOSC</name>
<keyword evidence="4" id="KW-1185">Reference proteome</keyword>